<dbReference type="InterPro" id="IPR036056">
    <property type="entry name" value="Fibrinogen-like_C"/>
</dbReference>
<feature type="domain" description="Fibrinogen C-terminal" evidence="1">
    <location>
        <begin position="1"/>
        <end position="196"/>
    </location>
</feature>
<dbReference type="HOGENOM" id="CLU_038628_6_2_1"/>
<dbReference type="PhylomeDB" id="A7SVC0"/>
<dbReference type="STRING" id="45351.A7SVC0"/>
<reference evidence="2 3" key="1">
    <citation type="journal article" date="2007" name="Science">
        <title>Sea anemone genome reveals ancestral eumetazoan gene repertoire and genomic organization.</title>
        <authorList>
            <person name="Putnam N.H."/>
            <person name="Srivastava M."/>
            <person name="Hellsten U."/>
            <person name="Dirks B."/>
            <person name="Chapman J."/>
            <person name="Salamov A."/>
            <person name="Terry A."/>
            <person name="Shapiro H."/>
            <person name="Lindquist E."/>
            <person name="Kapitonov V.V."/>
            <person name="Jurka J."/>
            <person name="Genikhovich G."/>
            <person name="Grigoriev I.V."/>
            <person name="Lucas S.M."/>
            <person name="Steele R.E."/>
            <person name="Finnerty J.R."/>
            <person name="Technau U."/>
            <person name="Martindale M.Q."/>
            <person name="Rokhsar D.S."/>
        </authorList>
    </citation>
    <scope>NUCLEOTIDE SEQUENCE [LARGE SCALE GENOMIC DNA]</scope>
    <source>
        <strain evidence="3">CH2 X CH6</strain>
    </source>
</reference>
<dbReference type="Gene3D" id="3.90.215.10">
    <property type="entry name" value="Gamma Fibrinogen, chain A, domain 1"/>
    <property type="match status" value="1"/>
</dbReference>
<sequence length="197" mass="22006">MYHVDPDGKGSFSVYCDMSSGGGGWTLLQRRLDDSLSFNNDWQSYKNGFGDLLVNFWLGNDNIHRLASLNMVLVVTVRDWSDNTANATYSEFGVSDELGNYTLTARRYSGSAGDSLSSHDGMKFTTRDEDNDEEAYSNCAVRFGGGWWYKGCVDGCNLNGNYIGNARQTDGVIWRGFTPGVWQSLKYSDMKIRPVAF</sequence>
<keyword evidence="3" id="KW-1185">Reference proteome</keyword>
<dbReference type="GO" id="GO:0005615">
    <property type="term" value="C:extracellular space"/>
    <property type="evidence" value="ECO:0000318"/>
    <property type="project" value="GO_Central"/>
</dbReference>
<proteinExistence type="predicted"/>
<dbReference type="InterPro" id="IPR050373">
    <property type="entry name" value="Fibrinogen_C-term_domain"/>
</dbReference>
<dbReference type="PANTHER" id="PTHR19143:SF459">
    <property type="entry name" value="FIBRINOGEN C-TERMINAL DOMAIN-CONTAINING PROTEIN"/>
    <property type="match status" value="1"/>
</dbReference>
<dbReference type="SMART" id="SM00186">
    <property type="entry name" value="FBG"/>
    <property type="match status" value="1"/>
</dbReference>
<accession>A7SVC0</accession>
<gene>
    <name evidence="2" type="ORF">NEMVEDRAFT_v1g218034</name>
</gene>
<dbReference type="InterPro" id="IPR014716">
    <property type="entry name" value="Fibrinogen_a/b/g_C_1"/>
</dbReference>
<evidence type="ECO:0000313" key="3">
    <source>
        <dbReference type="Proteomes" id="UP000001593"/>
    </source>
</evidence>
<dbReference type="SUPFAM" id="SSF56496">
    <property type="entry name" value="Fibrinogen C-terminal domain-like"/>
    <property type="match status" value="1"/>
</dbReference>
<dbReference type="Proteomes" id="UP000001593">
    <property type="component" value="Unassembled WGS sequence"/>
</dbReference>
<dbReference type="EMBL" id="DS469831">
    <property type="protein sequence ID" value="EDO32335.1"/>
    <property type="molecule type" value="Genomic_DNA"/>
</dbReference>
<dbReference type="OMA" id="ICAVAYK"/>
<name>A7SVC0_NEMVE</name>
<dbReference type="PROSITE" id="PS51406">
    <property type="entry name" value="FIBRINOGEN_C_2"/>
    <property type="match status" value="1"/>
</dbReference>
<dbReference type="InterPro" id="IPR002181">
    <property type="entry name" value="Fibrinogen_a/b/g_C_dom"/>
</dbReference>
<dbReference type="PANTHER" id="PTHR19143">
    <property type="entry name" value="FIBRINOGEN/TENASCIN/ANGIOPOEITIN"/>
    <property type="match status" value="1"/>
</dbReference>
<evidence type="ECO:0000313" key="2">
    <source>
        <dbReference type="EMBL" id="EDO32335.1"/>
    </source>
</evidence>
<dbReference type="CDD" id="cd00087">
    <property type="entry name" value="FReD"/>
    <property type="match status" value="1"/>
</dbReference>
<organism evidence="2 3">
    <name type="scientific">Nematostella vectensis</name>
    <name type="common">Starlet sea anemone</name>
    <dbReference type="NCBI Taxonomy" id="45351"/>
    <lineage>
        <taxon>Eukaryota</taxon>
        <taxon>Metazoa</taxon>
        <taxon>Cnidaria</taxon>
        <taxon>Anthozoa</taxon>
        <taxon>Hexacorallia</taxon>
        <taxon>Actiniaria</taxon>
        <taxon>Edwardsiidae</taxon>
        <taxon>Nematostella</taxon>
    </lineage>
</organism>
<dbReference type="AlphaFoldDB" id="A7SVC0"/>
<dbReference type="Pfam" id="PF00147">
    <property type="entry name" value="Fibrinogen_C"/>
    <property type="match status" value="1"/>
</dbReference>
<dbReference type="NCBIfam" id="NF040941">
    <property type="entry name" value="GGGWT_bact"/>
    <property type="match status" value="1"/>
</dbReference>
<dbReference type="InParanoid" id="A7SVC0"/>
<dbReference type="eggNOG" id="KOG2579">
    <property type="taxonomic scope" value="Eukaryota"/>
</dbReference>
<evidence type="ECO:0000259" key="1">
    <source>
        <dbReference type="PROSITE" id="PS51406"/>
    </source>
</evidence>
<protein>
    <recommendedName>
        <fullName evidence="1">Fibrinogen C-terminal domain-containing protein</fullName>
    </recommendedName>
</protein>